<gene>
    <name evidence="2" type="ORF">BX611_1539</name>
</gene>
<dbReference type="RefSeq" id="WP_115880488.1">
    <property type="nucleotide sequence ID" value="NZ_QTTQ01000010.1"/>
</dbReference>
<dbReference type="OrthoDB" id="635429at2"/>
<comment type="caution">
    <text evidence="2">The sequence shown here is derived from an EMBL/GenBank/DDBJ whole genome shotgun (WGS) entry which is preliminary data.</text>
</comment>
<dbReference type="CDD" id="cd00761">
    <property type="entry name" value="Glyco_tranf_GTA_type"/>
    <property type="match status" value="1"/>
</dbReference>
<evidence type="ECO:0000313" key="3">
    <source>
        <dbReference type="Proteomes" id="UP000256429"/>
    </source>
</evidence>
<dbReference type="InterPro" id="IPR001173">
    <property type="entry name" value="Glyco_trans_2-like"/>
</dbReference>
<dbReference type="AlphaFoldDB" id="A0A3D9RY06"/>
<dbReference type="PANTHER" id="PTHR22916:SF3">
    <property type="entry name" value="UDP-GLCNAC:BETAGAL BETA-1,3-N-ACETYLGLUCOSAMINYLTRANSFERASE-LIKE PROTEIN 1"/>
    <property type="match status" value="1"/>
</dbReference>
<dbReference type="InterPro" id="IPR029044">
    <property type="entry name" value="Nucleotide-diphossugar_trans"/>
</dbReference>
<keyword evidence="3" id="KW-1185">Reference proteome</keyword>
<keyword evidence="2" id="KW-0808">Transferase</keyword>
<evidence type="ECO:0000259" key="1">
    <source>
        <dbReference type="Pfam" id="PF00535"/>
    </source>
</evidence>
<accession>A0A3D9RY06</accession>
<dbReference type="Proteomes" id="UP000256429">
    <property type="component" value="Unassembled WGS sequence"/>
</dbReference>
<dbReference type="SUPFAM" id="SSF53448">
    <property type="entry name" value="Nucleotide-diphospho-sugar transferases"/>
    <property type="match status" value="1"/>
</dbReference>
<name>A0A3D9RY06_9FLAO</name>
<dbReference type="EMBL" id="QTTQ01000010">
    <property type="protein sequence ID" value="REE81996.1"/>
    <property type="molecule type" value="Genomic_DNA"/>
</dbReference>
<protein>
    <submittedName>
        <fullName evidence="2">Glycosyltransferase involved in cell wall biosynthesis</fullName>
    </submittedName>
</protein>
<dbReference type="Pfam" id="PF00535">
    <property type="entry name" value="Glycos_transf_2"/>
    <property type="match status" value="1"/>
</dbReference>
<reference evidence="2 3" key="1">
    <citation type="submission" date="2018-08" db="EMBL/GenBank/DDBJ databases">
        <title>Genomic Encyclopedia of Type Strains, Phase III (KMG-III): the genomes of soil and plant-associated and newly described type strains.</title>
        <authorList>
            <person name="Whitman W."/>
        </authorList>
    </citation>
    <scope>NUCLEOTIDE SEQUENCE [LARGE SCALE GENOMIC DNA]</scope>
    <source>
        <strain evidence="2 3">325-5</strain>
    </source>
</reference>
<sequence>MQTPLVSVIIPNYNHAFFLKERLDSIFNQTFKDFEVILLDDASTDNSVEIIKDYSRDKRVSHIVINKNNSGSPFKQWKKGLDLAKGDYIWIAESDDSCELNFLETHLNYLKENDISVAKTIVLENFIKSERILRHSAFRDQNRVVLSSENFSYNCPLFNVSSMVFKKNKNKKIEDASFSKYSIIGDMVFYYEFFLNKKIIYNEETINYYREHDKGVSSIKTKSLQYYKIYFNENVNFINKVFKENSLFSNTVRKQYIIRRYKKIKNRTTFNEKLSYDFFVIFLRLKKQMIINL</sequence>
<organism evidence="2 3">
    <name type="scientific">Lutibacter oceani</name>
    <dbReference type="NCBI Taxonomy" id="1853311"/>
    <lineage>
        <taxon>Bacteria</taxon>
        <taxon>Pseudomonadati</taxon>
        <taxon>Bacteroidota</taxon>
        <taxon>Flavobacteriia</taxon>
        <taxon>Flavobacteriales</taxon>
        <taxon>Flavobacteriaceae</taxon>
        <taxon>Lutibacter</taxon>
    </lineage>
</organism>
<evidence type="ECO:0000313" key="2">
    <source>
        <dbReference type="EMBL" id="REE81996.1"/>
    </source>
</evidence>
<dbReference type="Gene3D" id="3.90.550.10">
    <property type="entry name" value="Spore Coat Polysaccharide Biosynthesis Protein SpsA, Chain A"/>
    <property type="match status" value="1"/>
</dbReference>
<proteinExistence type="predicted"/>
<feature type="domain" description="Glycosyltransferase 2-like" evidence="1">
    <location>
        <begin position="7"/>
        <end position="140"/>
    </location>
</feature>
<dbReference type="PANTHER" id="PTHR22916">
    <property type="entry name" value="GLYCOSYLTRANSFERASE"/>
    <property type="match status" value="1"/>
</dbReference>
<dbReference type="GO" id="GO:0016758">
    <property type="term" value="F:hexosyltransferase activity"/>
    <property type="evidence" value="ECO:0007669"/>
    <property type="project" value="UniProtKB-ARBA"/>
</dbReference>